<dbReference type="EMBL" id="BAAFSF010000001">
    <property type="protein sequence ID" value="GAB1251278.1"/>
    <property type="molecule type" value="Genomic_DNA"/>
</dbReference>
<keyword evidence="3" id="KW-1185">Reference proteome</keyword>
<dbReference type="NCBIfam" id="TIGR04131">
    <property type="entry name" value="Bac_Flav_CTERM"/>
    <property type="match status" value="1"/>
</dbReference>
<sequence>MKRILFVLLGLLPVLVTAQVSGDGCRFAEVRSPEGERMHCYVVHVVNNAYTLRIEAQAGSKLYFYRKSAADREEVANASFENNCFELNTPQLNCGYIVEKASGLPDYYWFAQYESVPLPSEQLKVSYDEEVPCELIRVSADTPFATWPCHTPQGVEKPLERQFRISYTDMKYDEETHAFHEEQKEELLTPQQEYLTLYAPLADTSFKLLGDQYTELLGVGYPPLESNMLEAQRIELHALYTIEKSSADTLNNQSRVISAPVELTMQAFANEPAAARYSWRIARGRNTGEEEASIIFRAEGAETSFIFTEMGSYTVMVEAISRSAQCNTSGEQYVIDIAASRLEVPNAFSPFSSPGINDTFRVAHRSLVEFKGYIYNAWGNLLFTWDNPDEGWDATFNGKPVPTGAYYYVIIAKGADGVDYHLKGHVNILGSNMYGNDSTNPNEPNLVP</sequence>
<dbReference type="InterPro" id="IPR026341">
    <property type="entry name" value="T9SS_type_B"/>
</dbReference>
<dbReference type="Pfam" id="PF13585">
    <property type="entry name" value="CHU_C"/>
    <property type="match status" value="1"/>
</dbReference>
<proteinExistence type="predicted"/>
<comment type="caution">
    <text evidence="2">The sequence shown here is derived from an EMBL/GenBank/DDBJ whole genome shotgun (WGS) entry which is preliminary data.</text>
</comment>
<evidence type="ECO:0008006" key="4">
    <source>
        <dbReference type="Google" id="ProtNLM"/>
    </source>
</evidence>
<dbReference type="RefSeq" id="WP_411915092.1">
    <property type="nucleotide sequence ID" value="NZ_BAAFSF010000001.1"/>
</dbReference>
<name>A0ABQ0E0S2_9PORP</name>
<protein>
    <recommendedName>
        <fullName evidence="4">Gliding motility-associated C-terminal domain-containing protein</fullName>
    </recommendedName>
</protein>
<evidence type="ECO:0000256" key="1">
    <source>
        <dbReference type="SAM" id="SignalP"/>
    </source>
</evidence>
<feature type="signal peptide" evidence="1">
    <location>
        <begin position="1"/>
        <end position="18"/>
    </location>
</feature>
<accession>A0ABQ0E0S2</accession>
<keyword evidence="1" id="KW-0732">Signal</keyword>
<reference evidence="2 3" key="1">
    <citation type="journal article" date="2025" name="Int. J. Syst. Evol. Microbiol.">
        <title>Desulfovibrio falkowii sp. nov., Porphyromonas miyakawae sp. nov., Mediterraneibacter flintii sp. nov. and Owariibacterium komagatae gen. nov., sp. nov., isolated from human faeces.</title>
        <authorList>
            <person name="Hamaguchi T."/>
            <person name="Ohara M."/>
            <person name="Hisatomi A."/>
            <person name="Sekiguchi K."/>
            <person name="Takeda J.I."/>
            <person name="Ueyama J."/>
            <person name="Ito M."/>
            <person name="Nishiwaki H."/>
            <person name="Ogi T."/>
            <person name="Hirayama M."/>
            <person name="Ohkuma M."/>
            <person name="Sakamoto M."/>
            <person name="Ohno K."/>
        </authorList>
    </citation>
    <scope>NUCLEOTIDE SEQUENCE [LARGE SCALE GENOMIC DNA]</scope>
    <source>
        <strain evidence="2 3">13CB11C</strain>
    </source>
</reference>
<dbReference type="Proteomes" id="UP001628220">
    <property type="component" value="Unassembled WGS sequence"/>
</dbReference>
<organism evidence="2 3">
    <name type="scientific">Porphyromonas miyakawae</name>
    <dbReference type="NCBI Taxonomy" id="3137470"/>
    <lineage>
        <taxon>Bacteria</taxon>
        <taxon>Pseudomonadati</taxon>
        <taxon>Bacteroidota</taxon>
        <taxon>Bacteroidia</taxon>
        <taxon>Bacteroidales</taxon>
        <taxon>Porphyromonadaceae</taxon>
        <taxon>Porphyromonas</taxon>
    </lineage>
</organism>
<gene>
    <name evidence="2" type="ORF">Tsumi_03820</name>
</gene>
<evidence type="ECO:0000313" key="2">
    <source>
        <dbReference type="EMBL" id="GAB1251278.1"/>
    </source>
</evidence>
<feature type="chain" id="PRO_5047479661" description="Gliding motility-associated C-terminal domain-containing protein" evidence="1">
    <location>
        <begin position="19"/>
        <end position="448"/>
    </location>
</feature>
<evidence type="ECO:0000313" key="3">
    <source>
        <dbReference type="Proteomes" id="UP001628220"/>
    </source>
</evidence>